<name>A0ABT5DUS6_9BACT</name>
<evidence type="ECO:0000313" key="2">
    <source>
        <dbReference type="Proteomes" id="UP001221686"/>
    </source>
</evidence>
<dbReference type="Proteomes" id="UP001221686">
    <property type="component" value="Unassembled WGS sequence"/>
</dbReference>
<evidence type="ECO:0000313" key="1">
    <source>
        <dbReference type="EMBL" id="MDC0716161.1"/>
    </source>
</evidence>
<proteinExistence type="predicted"/>
<sequence>MWYWPKRGDWEAKECVARLAAASLPRTTPADEVVAGLRARGLDEREAQAVQRWLGPDTTLLLPA</sequence>
<gene>
    <name evidence="1" type="ORF">POL25_04615</name>
</gene>
<reference evidence="1 2" key="1">
    <citation type="submission" date="2022-11" db="EMBL/GenBank/DDBJ databases">
        <title>Minimal conservation of predation-associated metabolite biosynthetic gene clusters underscores biosynthetic potential of Myxococcota including descriptions for ten novel species: Archangium lansinium sp. nov., Myxococcus landrumus sp. nov., Nannocystis bai.</title>
        <authorList>
            <person name="Ahearne A."/>
            <person name="Stevens C."/>
            <person name="Dowd S."/>
        </authorList>
    </citation>
    <scope>NUCLEOTIDE SEQUENCE [LARGE SCALE GENOMIC DNA]</scope>
    <source>
        <strain evidence="1 2">BB15-2</strain>
    </source>
</reference>
<organism evidence="1 2">
    <name type="scientific">Nannocystis bainbridge</name>
    <dbReference type="NCBI Taxonomy" id="2995303"/>
    <lineage>
        <taxon>Bacteria</taxon>
        <taxon>Pseudomonadati</taxon>
        <taxon>Myxococcota</taxon>
        <taxon>Polyangia</taxon>
        <taxon>Nannocystales</taxon>
        <taxon>Nannocystaceae</taxon>
        <taxon>Nannocystis</taxon>
    </lineage>
</organism>
<dbReference type="RefSeq" id="WP_272084608.1">
    <property type="nucleotide sequence ID" value="NZ_JAQNDL010000001.1"/>
</dbReference>
<protein>
    <submittedName>
        <fullName evidence="1">Uncharacterized protein</fullName>
    </submittedName>
</protein>
<accession>A0ABT5DUS6</accession>
<comment type="caution">
    <text evidence="1">The sequence shown here is derived from an EMBL/GenBank/DDBJ whole genome shotgun (WGS) entry which is preliminary data.</text>
</comment>
<keyword evidence="2" id="KW-1185">Reference proteome</keyword>
<dbReference type="EMBL" id="JAQNDL010000001">
    <property type="protein sequence ID" value="MDC0716161.1"/>
    <property type="molecule type" value="Genomic_DNA"/>
</dbReference>